<dbReference type="OMA" id="HYLEYWE"/>
<dbReference type="InterPro" id="IPR000863">
    <property type="entry name" value="Sulfotransferase_dom"/>
</dbReference>
<gene>
    <name evidence="5" type="ORF">RchiOBHm_Chr2g0131991</name>
</gene>
<dbReference type="Proteomes" id="UP000238479">
    <property type="component" value="Chromosome 2"/>
</dbReference>
<dbReference type="Pfam" id="PF00685">
    <property type="entry name" value="Sulfotransfer_1"/>
    <property type="match status" value="1"/>
</dbReference>
<keyword evidence="2 3" id="KW-0808">Transferase</keyword>
<evidence type="ECO:0000256" key="3">
    <source>
        <dbReference type="RuleBase" id="RU361155"/>
    </source>
</evidence>
<evidence type="ECO:0000313" key="5">
    <source>
        <dbReference type="EMBL" id="PRQ50329.1"/>
    </source>
</evidence>
<dbReference type="InterPro" id="IPR027417">
    <property type="entry name" value="P-loop_NTPase"/>
</dbReference>
<evidence type="ECO:0000259" key="4">
    <source>
        <dbReference type="Pfam" id="PF00685"/>
    </source>
</evidence>
<dbReference type="GO" id="GO:0008146">
    <property type="term" value="F:sulfotransferase activity"/>
    <property type="evidence" value="ECO:0007669"/>
    <property type="project" value="InterPro"/>
</dbReference>
<keyword evidence="5" id="KW-0378">Hydrolase</keyword>
<evidence type="ECO:0000313" key="6">
    <source>
        <dbReference type="Proteomes" id="UP000238479"/>
    </source>
</evidence>
<accession>A0A2P6RV77</accession>
<name>A0A2P6RV77_ROSCH</name>
<dbReference type="Gramene" id="PRQ50329">
    <property type="protein sequence ID" value="PRQ50329"/>
    <property type="gene ID" value="RchiOBHm_Chr2g0131991"/>
</dbReference>
<reference evidence="5 6" key="1">
    <citation type="journal article" date="2018" name="Nat. Genet.">
        <title>The Rosa genome provides new insights in the design of modern roses.</title>
        <authorList>
            <person name="Bendahmane M."/>
        </authorList>
    </citation>
    <scope>NUCLEOTIDE SEQUENCE [LARGE SCALE GENOMIC DNA]</scope>
    <source>
        <strain evidence="6">cv. Old Blush</strain>
    </source>
</reference>
<dbReference type="AlphaFoldDB" id="A0A2P6RV77"/>
<comment type="caution">
    <text evidence="5">The sequence shown here is derived from an EMBL/GenBank/DDBJ whole genome shotgun (WGS) entry which is preliminary data.</text>
</comment>
<dbReference type="PANTHER" id="PTHR11783">
    <property type="entry name" value="SULFOTRANSFERASE SULT"/>
    <property type="match status" value="1"/>
</dbReference>
<dbReference type="EMBL" id="PDCK01000040">
    <property type="protein sequence ID" value="PRQ50329.1"/>
    <property type="molecule type" value="Genomic_DNA"/>
</dbReference>
<comment type="similarity">
    <text evidence="1 3">Belongs to the sulfotransferase 1 family.</text>
</comment>
<dbReference type="EC" id="2.8.2.-" evidence="3"/>
<sequence>MYCQGVDVYGPFWDHMLGYWKESLKRPNNVLFLKYEDMKKDGVYHLKTLAKFLDCPFIEEDERNGVIEDIAKLCSFQTMKKLEINKTGTFVLNMESKNLFRKAEVGDWVNYLTPMMEQRMSKVIEEKLGSSGLTFKGTPELADHVQQN</sequence>
<evidence type="ECO:0000256" key="1">
    <source>
        <dbReference type="ARBA" id="ARBA00005771"/>
    </source>
</evidence>
<dbReference type="Gene3D" id="3.40.50.300">
    <property type="entry name" value="P-loop containing nucleotide triphosphate hydrolases"/>
    <property type="match status" value="1"/>
</dbReference>
<proteinExistence type="inferred from homology"/>
<feature type="domain" description="Sulfotransferase" evidence="4">
    <location>
        <begin position="2"/>
        <end position="131"/>
    </location>
</feature>
<keyword evidence="6" id="KW-1185">Reference proteome</keyword>
<organism evidence="5 6">
    <name type="scientific">Rosa chinensis</name>
    <name type="common">China rose</name>
    <dbReference type="NCBI Taxonomy" id="74649"/>
    <lineage>
        <taxon>Eukaryota</taxon>
        <taxon>Viridiplantae</taxon>
        <taxon>Streptophyta</taxon>
        <taxon>Embryophyta</taxon>
        <taxon>Tracheophyta</taxon>
        <taxon>Spermatophyta</taxon>
        <taxon>Magnoliopsida</taxon>
        <taxon>eudicotyledons</taxon>
        <taxon>Gunneridae</taxon>
        <taxon>Pentapetalae</taxon>
        <taxon>rosids</taxon>
        <taxon>fabids</taxon>
        <taxon>Rosales</taxon>
        <taxon>Rosaceae</taxon>
        <taxon>Rosoideae</taxon>
        <taxon>Rosoideae incertae sedis</taxon>
        <taxon>Rosa</taxon>
    </lineage>
</organism>
<protein>
    <recommendedName>
        <fullName evidence="3">Sulfotransferase</fullName>
        <ecNumber evidence="3">2.8.2.-</ecNumber>
    </recommendedName>
</protein>
<dbReference type="SUPFAM" id="SSF52540">
    <property type="entry name" value="P-loop containing nucleoside triphosphate hydrolases"/>
    <property type="match status" value="1"/>
</dbReference>
<dbReference type="GO" id="GO:0016787">
    <property type="term" value="F:hydrolase activity"/>
    <property type="evidence" value="ECO:0007669"/>
    <property type="project" value="UniProtKB-KW"/>
</dbReference>
<evidence type="ECO:0000256" key="2">
    <source>
        <dbReference type="ARBA" id="ARBA00022679"/>
    </source>
</evidence>